<evidence type="ECO:0000313" key="6">
    <source>
        <dbReference type="Proteomes" id="UP000838756"/>
    </source>
</evidence>
<dbReference type="FunFam" id="3.80.10.10:FF:001164">
    <property type="entry name" value="GH01279p"/>
    <property type="match status" value="1"/>
</dbReference>
<dbReference type="SMART" id="SM00364">
    <property type="entry name" value="LRR_BAC"/>
    <property type="match status" value="6"/>
</dbReference>
<keyword evidence="3" id="KW-1133">Transmembrane helix</keyword>
<accession>A0A8S4RP09</accession>
<dbReference type="InterPro" id="IPR003591">
    <property type="entry name" value="Leu-rich_rpt_typical-subtyp"/>
</dbReference>
<dbReference type="AlphaFoldDB" id="A0A8S4RP09"/>
<gene>
    <name evidence="5" type="primary">jg4888</name>
    <name evidence="5" type="ORF">PAEG_LOCUS15041</name>
</gene>
<dbReference type="Gene3D" id="3.80.10.10">
    <property type="entry name" value="Ribonuclease Inhibitor"/>
    <property type="match status" value="7"/>
</dbReference>
<dbReference type="PRINTS" id="PR00019">
    <property type="entry name" value="LEURICHRPT"/>
</dbReference>
<dbReference type="PANTHER" id="PTHR45712">
    <property type="entry name" value="AGAP008170-PA"/>
    <property type="match status" value="1"/>
</dbReference>
<evidence type="ECO:0000256" key="2">
    <source>
        <dbReference type="ARBA" id="ARBA00022737"/>
    </source>
</evidence>
<feature type="chain" id="PRO_5035728229" evidence="4">
    <location>
        <begin position="21"/>
        <end position="1042"/>
    </location>
</feature>
<dbReference type="InterPro" id="IPR001611">
    <property type="entry name" value="Leu-rich_rpt"/>
</dbReference>
<keyword evidence="3" id="KW-0812">Transmembrane</keyword>
<dbReference type="EMBL" id="CAKXAJ010025301">
    <property type="protein sequence ID" value="CAH2237876.1"/>
    <property type="molecule type" value="Genomic_DNA"/>
</dbReference>
<protein>
    <submittedName>
        <fullName evidence="5">Jg4888 protein</fullName>
    </submittedName>
</protein>
<keyword evidence="4" id="KW-0732">Signal</keyword>
<reference evidence="5" key="1">
    <citation type="submission" date="2022-03" db="EMBL/GenBank/DDBJ databases">
        <authorList>
            <person name="Lindestad O."/>
        </authorList>
    </citation>
    <scope>NUCLEOTIDE SEQUENCE</scope>
</reference>
<proteinExistence type="predicted"/>
<dbReference type="GO" id="GO:0005615">
    <property type="term" value="C:extracellular space"/>
    <property type="evidence" value="ECO:0007669"/>
    <property type="project" value="TreeGrafter"/>
</dbReference>
<dbReference type="PANTHER" id="PTHR45712:SF22">
    <property type="entry name" value="INSULIN-LIKE GROWTH FACTOR-BINDING PROTEIN COMPLEX ACID LABILE SUBUNIT"/>
    <property type="match status" value="1"/>
</dbReference>
<dbReference type="Pfam" id="PF13306">
    <property type="entry name" value="LRR_5"/>
    <property type="match status" value="1"/>
</dbReference>
<sequence length="1042" mass="118139">MASLTLTVFVLATLLPYLNTEYIPPGPAYPCPKKTDNQLLFPCVCEKGTDAGLYVRCENTGLAVMSVGIGNIAGMGLPIERLLLKECKISHLFGPLLHRSTVRTLHIIDTPIKSIDEYAFAGVNRTLQEIYLYNTRINEFPKEAFKILGNLTILSIDGHRMTSLSKDIFGGSLATGRLEKLHLVNGLLTDIPPEAFQNLKKLKTLDLHGNRLATLKRNQFKGLRDTEVLDLSYNNITKLDGSHIGDLTKLGWCNASHNLLPDIPRGMFARNTVIKVVHLDNNKIKKLDTNSFRGMRFLRRLYLQDNEISDVGRGTFTAVTRIGTVDLARNKITKVDYQMFQAVKYAEIINLAENKITSIDKQAFTDLYLASVNISHNEISSIESGAFQNCNNMTLLDLSHNKLKEINKNAFDENTYAGEFQVSYNEFTDLGQIPIQNMTGIRVLNASHNSITTIPKTAFPKLYELHTVDVSHNNVSDIFNAVFQNLFSLRFLNLSHNSLERIKPSTFGTIHTILELDLSHNQLVDVSRGSLAKLASCRLLDISYNYLDRIFQIPISLGELNIAHNNLSEIKAGTWPVMNALLRLNLSTNVLEDRLTSDAFAGLLTLQSLDLSSNGLTKPPKLDLSYNSLDKIDNKTNGLLDDCLSLEMVNLSHNRFGFLSRKMFPANPWIPYRLMEVDLSYNEIPVVTFDITFGTKHLKKLNLSNNYINDIRNNVLGNLTSLEVLDVSNNQLKDLVSRTSDTKFNLPENITEIYLQNNTLEKLPTENLGKSNHLKVLDLRNNLLTSFYPELVKKIRDNNLMVYFENNKLKCDCFTRPLKHYLQKLPDSFLKNDDKYKSLACFEPPSLEDANFLELDEERLLCASNVELDDKIREYGNTEFDFTSEPDVLFRDIQYSQTSIYAFWYVPSTKDVADFYIYVRDSSNKLFFSQDVAYNLRSLSINVDKDFATNLQKGGKIEICIQAKSSSNFARKFFDSQCQIVPSNYDSWSDKLTAAKRKLSRKRVKYIHHSRSSVLGLVSDSILITLCIFLGVCFRRLADLDV</sequence>
<evidence type="ECO:0000313" key="5">
    <source>
        <dbReference type="EMBL" id="CAH2237876.1"/>
    </source>
</evidence>
<keyword evidence="6" id="KW-1185">Reference proteome</keyword>
<evidence type="ECO:0000256" key="3">
    <source>
        <dbReference type="SAM" id="Phobius"/>
    </source>
</evidence>
<feature type="transmembrane region" description="Helical" evidence="3">
    <location>
        <begin position="1014"/>
        <end position="1034"/>
    </location>
</feature>
<dbReference type="OrthoDB" id="5789657at2759"/>
<dbReference type="InterPro" id="IPR050333">
    <property type="entry name" value="SLRP"/>
</dbReference>
<evidence type="ECO:0000256" key="4">
    <source>
        <dbReference type="SAM" id="SignalP"/>
    </source>
</evidence>
<dbReference type="Proteomes" id="UP000838756">
    <property type="component" value="Unassembled WGS sequence"/>
</dbReference>
<comment type="caution">
    <text evidence="5">The sequence shown here is derived from an EMBL/GenBank/DDBJ whole genome shotgun (WGS) entry which is preliminary data.</text>
</comment>
<keyword evidence="2" id="KW-0677">Repeat</keyword>
<dbReference type="SUPFAM" id="SSF52058">
    <property type="entry name" value="L domain-like"/>
    <property type="match status" value="3"/>
</dbReference>
<dbReference type="InterPro" id="IPR026906">
    <property type="entry name" value="LRR_5"/>
</dbReference>
<dbReference type="Pfam" id="PF13855">
    <property type="entry name" value="LRR_8"/>
    <property type="match status" value="4"/>
</dbReference>
<keyword evidence="1" id="KW-0433">Leucine-rich repeat</keyword>
<organism evidence="5 6">
    <name type="scientific">Pararge aegeria aegeria</name>
    <dbReference type="NCBI Taxonomy" id="348720"/>
    <lineage>
        <taxon>Eukaryota</taxon>
        <taxon>Metazoa</taxon>
        <taxon>Ecdysozoa</taxon>
        <taxon>Arthropoda</taxon>
        <taxon>Hexapoda</taxon>
        <taxon>Insecta</taxon>
        <taxon>Pterygota</taxon>
        <taxon>Neoptera</taxon>
        <taxon>Endopterygota</taxon>
        <taxon>Lepidoptera</taxon>
        <taxon>Glossata</taxon>
        <taxon>Ditrysia</taxon>
        <taxon>Papilionoidea</taxon>
        <taxon>Nymphalidae</taxon>
        <taxon>Satyrinae</taxon>
        <taxon>Satyrini</taxon>
        <taxon>Parargina</taxon>
        <taxon>Pararge</taxon>
    </lineage>
</organism>
<dbReference type="InterPro" id="IPR032675">
    <property type="entry name" value="LRR_dom_sf"/>
</dbReference>
<evidence type="ECO:0000256" key="1">
    <source>
        <dbReference type="ARBA" id="ARBA00022614"/>
    </source>
</evidence>
<name>A0A8S4RP09_9NEOP</name>
<keyword evidence="3" id="KW-0472">Membrane</keyword>
<dbReference type="SMART" id="SM00369">
    <property type="entry name" value="LRR_TYP"/>
    <property type="match status" value="21"/>
</dbReference>
<dbReference type="PROSITE" id="PS51450">
    <property type="entry name" value="LRR"/>
    <property type="match status" value="3"/>
</dbReference>
<feature type="signal peptide" evidence="4">
    <location>
        <begin position="1"/>
        <end position="20"/>
    </location>
</feature>